<dbReference type="RefSeq" id="WP_011940325.1">
    <property type="nucleotide sequence ID" value="NC_009483.1"/>
</dbReference>
<accession>A5G798</accession>
<evidence type="ECO:0000313" key="2">
    <source>
        <dbReference type="Proteomes" id="UP000006695"/>
    </source>
</evidence>
<reference evidence="1 2" key="1">
    <citation type="submission" date="2007-05" db="EMBL/GenBank/DDBJ databases">
        <title>Complete sequence of Geobacter uraniireducens Rf4.</title>
        <authorList>
            <consortium name="US DOE Joint Genome Institute"/>
            <person name="Copeland A."/>
            <person name="Lucas S."/>
            <person name="Lapidus A."/>
            <person name="Barry K."/>
            <person name="Detter J.C."/>
            <person name="Glavina del Rio T."/>
            <person name="Hammon N."/>
            <person name="Israni S."/>
            <person name="Dalin E."/>
            <person name="Tice H."/>
            <person name="Pitluck S."/>
            <person name="Chertkov O."/>
            <person name="Brettin T."/>
            <person name="Bruce D."/>
            <person name="Han C."/>
            <person name="Schmutz J."/>
            <person name="Larimer F."/>
            <person name="Land M."/>
            <person name="Hauser L."/>
            <person name="Kyrpides N."/>
            <person name="Mikhailova N."/>
            <person name="Shelobolina E."/>
            <person name="Aklujkar M."/>
            <person name="Lovley D."/>
            <person name="Richardson P."/>
        </authorList>
    </citation>
    <scope>NUCLEOTIDE SEQUENCE [LARGE SCALE GENOMIC DNA]</scope>
    <source>
        <strain evidence="1 2">Rf4</strain>
    </source>
</reference>
<dbReference type="AlphaFoldDB" id="A5G798"/>
<dbReference type="OrthoDB" id="7069303at2"/>
<name>A5G798_GEOUR</name>
<proteinExistence type="predicted"/>
<evidence type="ECO:0000313" key="1">
    <source>
        <dbReference type="EMBL" id="ABQ27666.1"/>
    </source>
</evidence>
<sequence length="355" mass="40334">MPNKETSIQRSKKSTITLAEIGVKEGLGLIVPGGSAMYEIGKVLFEHGRRYIQDRNESRIDEFNKLLLEGVPESEQDKLINNEFSIEDYCSLLSSAIADDEQVKLQYYSTLLKSVILNKINPVYKIHILKSLKELSSEDIDYAKEIYIASKHVFKGPNSISAQVKSLVSPGDPLKIVSLQKLTRLGFLVNSTKDECLMPSKIMEEVVESIFSEEFLTPEAIGKQAWLKLEVGIFCCDLTKNGDFIRRMSNIYQALDVRAGGAAVPRIGAFLFLCDLLIVYFSKEDDAATWAEFGSKIRKNHIIKVYIAEDENDHFVDYLRENKSILDVSIIRNRAEDYDEFKKKLEIILFGEEQH</sequence>
<dbReference type="HOGENOM" id="CLU_780234_0_0_7"/>
<dbReference type="Proteomes" id="UP000006695">
    <property type="component" value="Chromosome"/>
</dbReference>
<keyword evidence="2" id="KW-1185">Reference proteome</keyword>
<dbReference type="KEGG" id="gur:Gura_3511"/>
<gene>
    <name evidence="1" type="ordered locus">Gura_3511</name>
</gene>
<organism evidence="1 2">
    <name type="scientific">Geotalea uraniireducens (strain Rf4)</name>
    <name type="common">Geobacter uraniireducens</name>
    <dbReference type="NCBI Taxonomy" id="351605"/>
    <lineage>
        <taxon>Bacteria</taxon>
        <taxon>Pseudomonadati</taxon>
        <taxon>Thermodesulfobacteriota</taxon>
        <taxon>Desulfuromonadia</taxon>
        <taxon>Geobacterales</taxon>
        <taxon>Geobacteraceae</taxon>
        <taxon>Geotalea</taxon>
    </lineage>
</organism>
<protein>
    <submittedName>
        <fullName evidence="1">Uncharacterized protein</fullName>
    </submittedName>
</protein>
<dbReference type="EMBL" id="CP000698">
    <property type="protein sequence ID" value="ABQ27666.1"/>
    <property type="molecule type" value="Genomic_DNA"/>
</dbReference>